<dbReference type="CTD" id="9592"/>
<evidence type="ECO:0000313" key="3">
    <source>
        <dbReference type="Proteomes" id="UP001652624"/>
    </source>
</evidence>
<dbReference type="InParanoid" id="A0A1S3ABW9"/>
<dbReference type="PANTHER" id="PTHR15895">
    <property type="entry name" value="IMMEDIATE EARLY RESPONSE GENE"/>
    <property type="match status" value="1"/>
</dbReference>
<dbReference type="eggNOG" id="ENOG502S19F">
    <property type="taxonomic scope" value="Eukaryota"/>
</dbReference>
<feature type="region of interest" description="Disordered" evidence="2">
    <location>
        <begin position="39"/>
        <end position="63"/>
    </location>
</feature>
<accession>A0A1S3ABW9</accession>
<dbReference type="Pfam" id="PF05760">
    <property type="entry name" value="IER"/>
    <property type="match status" value="1"/>
</dbReference>
<dbReference type="AlphaFoldDB" id="A0A1S3ABW9"/>
<dbReference type="GeneID" id="103121888"/>
<organism evidence="3 4">
    <name type="scientific">Erinaceus europaeus</name>
    <name type="common">Western European hedgehog</name>
    <dbReference type="NCBI Taxonomy" id="9365"/>
    <lineage>
        <taxon>Eukaryota</taxon>
        <taxon>Metazoa</taxon>
        <taxon>Chordata</taxon>
        <taxon>Craniata</taxon>
        <taxon>Vertebrata</taxon>
        <taxon>Euteleostomi</taxon>
        <taxon>Mammalia</taxon>
        <taxon>Eutheria</taxon>
        <taxon>Laurasiatheria</taxon>
        <taxon>Eulipotyphla</taxon>
        <taxon>Erinaceidae</taxon>
        <taxon>Erinaceinae</taxon>
        <taxon>Erinaceus</taxon>
    </lineage>
</organism>
<evidence type="ECO:0000256" key="1">
    <source>
        <dbReference type="ARBA" id="ARBA00006186"/>
    </source>
</evidence>
<proteinExistence type="inferred from homology"/>
<feature type="region of interest" description="Disordered" evidence="2">
    <location>
        <begin position="146"/>
        <end position="321"/>
    </location>
</feature>
<dbReference type="OrthoDB" id="8937180at2759"/>
<name>A0A1S3ABW9_ERIEU</name>
<evidence type="ECO:0000313" key="4">
    <source>
        <dbReference type="RefSeq" id="XP_007532496.3"/>
    </source>
</evidence>
<reference evidence="4" key="1">
    <citation type="submission" date="2025-08" db="UniProtKB">
        <authorList>
            <consortium name="RefSeq"/>
        </authorList>
    </citation>
    <scope>IDENTIFICATION</scope>
</reference>
<dbReference type="FunCoup" id="A0A1S3ABW9">
    <property type="interactions" value="170"/>
</dbReference>
<sequence>MRCSDWAGRLGDVTRGTKGLRAAGAGAERPNLVSACVGARMRGEPAPKEERREKGGARPRSRPRCTCTPIALPALAALVPSSLGRVPAGLRAASMEVQKEAQRIMTLSVWKMYHSRMQRGGLRLHRSLQLSLVMRSARELYLSAKLDPHDPCPPPPAPARCLDPRLHPPRPSETTEGAPPDGEPPCPEPMETQEVAPRTRDTPDDTPAPPARPPSREAPRGPAAARVNRKRRSSCSLSEGAEAGLVPSKKARLDGEDEAGAERQPAAGGPCAETPGRTQPQGAFPNLARVLQRRFSGLLGRSPAAPPTAPPPPPGCEASPACRPADSMVNVLVRAVVAF</sequence>
<dbReference type="RefSeq" id="XP_007532496.3">
    <property type="nucleotide sequence ID" value="XM_007532434.3"/>
</dbReference>
<feature type="compositionally biased region" description="Pro residues" evidence="2">
    <location>
        <begin position="304"/>
        <end position="315"/>
    </location>
</feature>
<feature type="compositionally biased region" description="Basic and acidic residues" evidence="2">
    <location>
        <begin position="41"/>
        <end position="56"/>
    </location>
</feature>
<protein>
    <submittedName>
        <fullName evidence="4">Immediate early response gene 2 protein</fullName>
    </submittedName>
</protein>
<dbReference type="Proteomes" id="UP001652624">
    <property type="component" value="Chromosome 23"/>
</dbReference>
<comment type="similarity">
    <text evidence="1">Belongs to the IER family.</text>
</comment>
<dbReference type="InterPro" id="IPR008653">
    <property type="entry name" value="IER"/>
</dbReference>
<keyword evidence="3" id="KW-1185">Reference proteome</keyword>
<evidence type="ECO:0000256" key="2">
    <source>
        <dbReference type="SAM" id="MobiDB-lite"/>
    </source>
</evidence>
<gene>
    <name evidence="4" type="primary">IER2</name>
</gene>